<dbReference type="GeneID" id="67002672"/>
<dbReference type="RefSeq" id="XP_043155951.1">
    <property type="nucleotide sequence ID" value="XM_043300016.1"/>
</dbReference>
<evidence type="ECO:0000313" key="2">
    <source>
        <dbReference type="EMBL" id="GIJ85204.1"/>
    </source>
</evidence>
<dbReference type="EMBL" id="BHVY01000003">
    <property type="protein sequence ID" value="GIJ85204.1"/>
    <property type="molecule type" value="Genomic_DNA"/>
</dbReference>
<evidence type="ECO:0000313" key="3">
    <source>
        <dbReference type="Proteomes" id="UP001043456"/>
    </source>
</evidence>
<dbReference type="Proteomes" id="UP001043456">
    <property type="component" value="Unassembled WGS sequence"/>
</dbReference>
<name>A0A9P3B874_9EURO</name>
<comment type="caution">
    <text evidence="2">The sequence shown here is derived from an EMBL/GenBank/DDBJ whole genome shotgun (WGS) entry which is preliminary data.</text>
</comment>
<keyword evidence="3" id="KW-1185">Reference proteome</keyword>
<evidence type="ECO:0000256" key="1">
    <source>
        <dbReference type="SAM" id="MobiDB-lite"/>
    </source>
</evidence>
<gene>
    <name evidence="2" type="ORF">Asppvi_004060</name>
</gene>
<feature type="compositionally biased region" description="Basic and acidic residues" evidence="1">
    <location>
        <begin position="70"/>
        <end position="81"/>
    </location>
</feature>
<proteinExistence type="predicted"/>
<protein>
    <submittedName>
        <fullName evidence="2">Uncharacterized protein</fullName>
    </submittedName>
</protein>
<feature type="region of interest" description="Disordered" evidence="1">
    <location>
        <begin position="59"/>
        <end position="81"/>
    </location>
</feature>
<reference evidence="2 3" key="1">
    <citation type="submission" date="2018-10" db="EMBL/GenBank/DDBJ databases">
        <title>Pan-genome distribution and transcriptional activeness of fungal secondary metabolism genes in Aspergillus section Fumigati.</title>
        <authorList>
            <person name="Takahashi H."/>
            <person name="Umemura M."/>
            <person name="Ninomiya A."/>
            <person name="Kusuya Y."/>
            <person name="Urayama S."/>
            <person name="Shimizu M."/>
            <person name="Watanabe A."/>
            <person name="Kamei K."/>
            <person name="Yaguchi T."/>
            <person name="Hagiwara D."/>
        </authorList>
    </citation>
    <scope>NUCLEOTIDE SEQUENCE [LARGE SCALE GENOMIC DNA]</scope>
    <source>
        <strain evidence="2 3">IFM 55266</strain>
    </source>
</reference>
<dbReference type="AlphaFoldDB" id="A0A9P3B874"/>
<sequence length="176" mass="19544">MEDIETEQSRQVRVTLRVDKTRSAMPKGVRPLGLDIKRSVDGDMRVAALFPTHRRVFQSIGDPKGPTAQEKQKSISDEAHASLQSRRCEALEHFTRRSPYDAISPHFVEIMPTLLEDVQPEVGIRPVPFTASGDSRFESIGQVHVSSFGCEDVPIICKEANPASGPFNMKNVCLIS</sequence>
<accession>A0A9P3B874</accession>
<organism evidence="2 3">
    <name type="scientific">Aspergillus pseudoviridinutans</name>
    <dbReference type="NCBI Taxonomy" id="1517512"/>
    <lineage>
        <taxon>Eukaryota</taxon>
        <taxon>Fungi</taxon>
        <taxon>Dikarya</taxon>
        <taxon>Ascomycota</taxon>
        <taxon>Pezizomycotina</taxon>
        <taxon>Eurotiomycetes</taxon>
        <taxon>Eurotiomycetidae</taxon>
        <taxon>Eurotiales</taxon>
        <taxon>Aspergillaceae</taxon>
        <taxon>Aspergillus</taxon>
        <taxon>Aspergillus subgen. Fumigati</taxon>
    </lineage>
</organism>